<dbReference type="AlphaFoldDB" id="A0A540NE42"/>
<reference evidence="1 2" key="1">
    <citation type="journal article" date="2019" name="G3 (Bethesda)">
        <title>Sequencing of a Wild Apple (Malus baccata) Genome Unravels the Differences Between Cultivated and Wild Apple Species Regarding Disease Resistance and Cold Tolerance.</title>
        <authorList>
            <person name="Chen X."/>
        </authorList>
    </citation>
    <scope>NUCLEOTIDE SEQUENCE [LARGE SCALE GENOMIC DNA]</scope>
    <source>
        <strain evidence="2">cv. Shandingzi</strain>
        <tissue evidence="1">Leaves</tissue>
    </source>
</reference>
<organism evidence="1 2">
    <name type="scientific">Malus baccata</name>
    <name type="common">Siberian crab apple</name>
    <name type="synonym">Pyrus baccata</name>
    <dbReference type="NCBI Taxonomy" id="106549"/>
    <lineage>
        <taxon>Eukaryota</taxon>
        <taxon>Viridiplantae</taxon>
        <taxon>Streptophyta</taxon>
        <taxon>Embryophyta</taxon>
        <taxon>Tracheophyta</taxon>
        <taxon>Spermatophyta</taxon>
        <taxon>Magnoliopsida</taxon>
        <taxon>eudicotyledons</taxon>
        <taxon>Gunneridae</taxon>
        <taxon>Pentapetalae</taxon>
        <taxon>rosids</taxon>
        <taxon>fabids</taxon>
        <taxon>Rosales</taxon>
        <taxon>Rosaceae</taxon>
        <taxon>Amygdaloideae</taxon>
        <taxon>Maleae</taxon>
        <taxon>Malus</taxon>
    </lineage>
</organism>
<accession>A0A540NE42</accession>
<comment type="caution">
    <text evidence="1">The sequence shown here is derived from an EMBL/GenBank/DDBJ whole genome shotgun (WGS) entry which is preliminary data.</text>
</comment>
<dbReference type="Proteomes" id="UP000315295">
    <property type="component" value="Unassembled WGS sequence"/>
</dbReference>
<proteinExistence type="predicted"/>
<evidence type="ECO:0000313" key="2">
    <source>
        <dbReference type="Proteomes" id="UP000315295"/>
    </source>
</evidence>
<sequence length="62" mass="7161">MFQFMFQEFHLDAVPPSLEFMAVLDKLQQLNSCPTYLFFLFNVCDPSLEKCGLFLSVINCSC</sequence>
<gene>
    <name evidence="1" type="ORF">C1H46_005053</name>
</gene>
<protein>
    <submittedName>
        <fullName evidence="1">Uncharacterized protein</fullName>
    </submittedName>
</protein>
<keyword evidence="2" id="KW-1185">Reference proteome</keyword>
<evidence type="ECO:0000313" key="1">
    <source>
        <dbReference type="EMBL" id="TQE09317.1"/>
    </source>
</evidence>
<dbReference type="EMBL" id="VIEB01000059">
    <property type="protein sequence ID" value="TQE09317.1"/>
    <property type="molecule type" value="Genomic_DNA"/>
</dbReference>
<name>A0A540NE42_MALBA</name>